<dbReference type="Proteomes" id="UP000807469">
    <property type="component" value="Unassembled WGS sequence"/>
</dbReference>
<keyword evidence="2" id="KW-1185">Reference proteome</keyword>
<evidence type="ECO:0000313" key="2">
    <source>
        <dbReference type="Proteomes" id="UP000807469"/>
    </source>
</evidence>
<evidence type="ECO:0000313" key="1">
    <source>
        <dbReference type="EMBL" id="KAF9470232.1"/>
    </source>
</evidence>
<comment type="caution">
    <text evidence="1">The sequence shown here is derived from an EMBL/GenBank/DDBJ whole genome shotgun (WGS) entry which is preliminary data.</text>
</comment>
<sequence length="183" mass="20672">MDRKIVKELYDQVRMSGIDHVGSIKLSCLRAVLLRTAELLNLLETDVKICERMSHRIENLGKLPRGDRALLRKDVDCAVNVDDTLDSVSINLEHIAESIVQHHQSYHAALEGRTERVFEFGLAFDRACEKAIQLFLYFHKVEAELRPNDLQALIIPADILVLKSTLKEQLSKGATAEAAIELE</sequence>
<dbReference type="EMBL" id="MU156139">
    <property type="protein sequence ID" value="KAF9470232.1"/>
    <property type="molecule type" value="Genomic_DNA"/>
</dbReference>
<accession>A0A9P5YJG8</accession>
<name>A0A9P5YJG8_9AGAR</name>
<organism evidence="1 2">
    <name type="scientific">Pholiota conissans</name>
    <dbReference type="NCBI Taxonomy" id="109636"/>
    <lineage>
        <taxon>Eukaryota</taxon>
        <taxon>Fungi</taxon>
        <taxon>Dikarya</taxon>
        <taxon>Basidiomycota</taxon>
        <taxon>Agaricomycotina</taxon>
        <taxon>Agaricomycetes</taxon>
        <taxon>Agaricomycetidae</taxon>
        <taxon>Agaricales</taxon>
        <taxon>Agaricineae</taxon>
        <taxon>Strophariaceae</taxon>
        <taxon>Pholiota</taxon>
    </lineage>
</organism>
<gene>
    <name evidence="1" type="ORF">BDN70DRAFT_939900</name>
</gene>
<reference evidence="1" key="1">
    <citation type="submission" date="2020-11" db="EMBL/GenBank/DDBJ databases">
        <authorList>
            <consortium name="DOE Joint Genome Institute"/>
            <person name="Ahrendt S."/>
            <person name="Riley R."/>
            <person name="Andreopoulos W."/>
            <person name="Labutti K."/>
            <person name="Pangilinan J."/>
            <person name="Ruiz-Duenas F.J."/>
            <person name="Barrasa J.M."/>
            <person name="Sanchez-Garcia M."/>
            <person name="Camarero S."/>
            <person name="Miyauchi S."/>
            <person name="Serrano A."/>
            <person name="Linde D."/>
            <person name="Babiker R."/>
            <person name="Drula E."/>
            <person name="Ayuso-Fernandez I."/>
            <person name="Pacheco R."/>
            <person name="Padilla G."/>
            <person name="Ferreira P."/>
            <person name="Barriuso J."/>
            <person name="Kellner H."/>
            <person name="Castanera R."/>
            <person name="Alfaro M."/>
            <person name="Ramirez L."/>
            <person name="Pisabarro A.G."/>
            <person name="Kuo A."/>
            <person name="Tritt A."/>
            <person name="Lipzen A."/>
            <person name="He G."/>
            <person name="Yan M."/>
            <person name="Ng V."/>
            <person name="Cullen D."/>
            <person name="Martin F."/>
            <person name="Rosso M.-N."/>
            <person name="Henrissat B."/>
            <person name="Hibbett D."/>
            <person name="Martinez A.T."/>
            <person name="Grigoriev I.V."/>
        </authorList>
    </citation>
    <scope>NUCLEOTIDE SEQUENCE</scope>
    <source>
        <strain evidence="1">CIRM-BRFM 674</strain>
    </source>
</reference>
<proteinExistence type="predicted"/>
<dbReference type="AlphaFoldDB" id="A0A9P5YJG8"/>
<protein>
    <submittedName>
        <fullName evidence="1">Uncharacterized protein</fullName>
    </submittedName>
</protein>